<dbReference type="PANTHER" id="PTHR46285">
    <property type="entry name" value="PROTEINASE INHIBITOR I4, SERPIN (DUF716)-RELATED"/>
    <property type="match status" value="1"/>
</dbReference>
<dbReference type="Proteomes" id="UP001190926">
    <property type="component" value="Unassembled WGS sequence"/>
</dbReference>
<evidence type="ECO:0000256" key="4">
    <source>
        <dbReference type="ARBA" id="ARBA00022737"/>
    </source>
</evidence>
<comment type="similarity">
    <text evidence="2">Belongs to the TMEM45 family.</text>
</comment>
<dbReference type="InterPro" id="IPR006904">
    <property type="entry name" value="DUF716"/>
</dbReference>
<keyword evidence="4" id="KW-0677">Repeat</keyword>
<organism evidence="9 10">
    <name type="scientific">Perilla frutescens var. hirtella</name>
    <name type="common">Perilla citriodora</name>
    <name type="synonym">Perilla setoyensis</name>
    <dbReference type="NCBI Taxonomy" id="608512"/>
    <lineage>
        <taxon>Eukaryota</taxon>
        <taxon>Viridiplantae</taxon>
        <taxon>Streptophyta</taxon>
        <taxon>Embryophyta</taxon>
        <taxon>Tracheophyta</taxon>
        <taxon>Spermatophyta</taxon>
        <taxon>Magnoliopsida</taxon>
        <taxon>eudicotyledons</taxon>
        <taxon>Gunneridae</taxon>
        <taxon>Pentapetalae</taxon>
        <taxon>asterids</taxon>
        <taxon>lamiids</taxon>
        <taxon>Lamiales</taxon>
        <taxon>Lamiaceae</taxon>
        <taxon>Nepetoideae</taxon>
        <taxon>Elsholtzieae</taxon>
        <taxon>Perilla</taxon>
    </lineage>
</organism>
<evidence type="ECO:0000313" key="9">
    <source>
        <dbReference type="EMBL" id="KAH6819796.1"/>
    </source>
</evidence>
<evidence type="ECO:0000256" key="1">
    <source>
        <dbReference type="ARBA" id="ARBA00004141"/>
    </source>
</evidence>
<gene>
    <name evidence="9" type="ORF">C2S53_020846</name>
</gene>
<dbReference type="Pfam" id="PF13812">
    <property type="entry name" value="PPR_3"/>
    <property type="match status" value="1"/>
</dbReference>
<evidence type="ECO:0000256" key="5">
    <source>
        <dbReference type="ARBA" id="ARBA00022989"/>
    </source>
</evidence>
<accession>A0AAD4IR70</accession>
<keyword evidence="5 8" id="KW-1133">Transmembrane helix</keyword>
<dbReference type="Gene3D" id="1.25.40.10">
    <property type="entry name" value="Tetratricopeptide repeat domain"/>
    <property type="match status" value="4"/>
</dbReference>
<evidence type="ECO:0000256" key="6">
    <source>
        <dbReference type="ARBA" id="ARBA00023136"/>
    </source>
</evidence>
<keyword evidence="10" id="KW-1185">Reference proteome</keyword>
<feature type="transmembrane region" description="Helical" evidence="8">
    <location>
        <begin position="337"/>
        <end position="359"/>
    </location>
</feature>
<feature type="transmembrane region" description="Helical" evidence="8">
    <location>
        <begin position="508"/>
        <end position="532"/>
    </location>
</feature>
<reference evidence="9 10" key="1">
    <citation type="journal article" date="2021" name="Nat. Commun.">
        <title>Incipient diploidization of the medicinal plant Perilla within 10,000 years.</title>
        <authorList>
            <person name="Zhang Y."/>
            <person name="Shen Q."/>
            <person name="Leng L."/>
            <person name="Zhang D."/>
            <person name="Chen S."/>
            <person name="Shi Y."/>
            <person name="Ning Z."/>
            <person name="Chen S."/>
        </authorList>
    </citation>
    <scope>NUCLEOTIDE SEQUENCE [LARGE SCALE GENOMIC DNA]</scope>
    <source>
        <strain evidence="10">cv. PC099</strain>
    </source>
</reference>
<dbReference type="Pfam" id="PF04819">
    <property type="entry name" value="DUF716"/>
    <property type="match status" value="1"/>
</dbReference>
<keyword evidence="3 8" id="KW-0812">Transmembrane</keyword>
<feature type="transmembrane region" description="Helical" evidence="8">
    <location>
        <begin position="481"/>
        <end position="501"/>
    </location>
</feature>
<keyword evidence="6 8" id="KW-0472">Membrane</keyword>
<proteinExistence type="inferred from homology"/>
<dbReference type="InterPro" id="IPR011990">
    <property type="entry name" value="TPR-like_helical_dom_sf"/>
</dbReference>
<dbReference type="PROSITE" id="PS51375">
    <property type="entry name" value="PPR"/>
    <property type="match status" value="3"/>
</dbReference>
<name>A0AAD4IR70_PERFH</name>
<comment type="subcellular location">
    <subcellularLocation>
        <location evidence="1">Membrane</location>
        <topology evidence="1">Multi-pass membrane protein</topology>
    </subcellularLocation>
</comment>
<protein>
    <submittedName>
        <fullName evidence="9">Transmembrane epididymal protein</fullName>
    </submittedName>
</protein>
<feature type="transmembrane region" description="Helical" evidence="8">
    <location>
        <begin position="571"/>
        <end position="594"/>
    </location>
</feature>
<feature type="transmembrane region" description="Helical" evidence="8">
    <location>
        <begin position="448"/>
        <end position="469"/>
    </location>
</feature>
<evidence type="ECO:0000313" key="10">
    <source>
        <dbReference type="Proteomes" id="UP001190926"/>
    </source>
</evidence>
<evidence type="ECO:0000256" key="8">
    <source>
        <dbReference type="SAM" id="Phobius"/>
    </source>
</evidence>
<feature type="transmembrane region" description="Helical" evidence="8">
    <location>
        <begin position="380"/>
        <end position="403"/>
    </location>
</feature>
<feature type="repeat" description="PPR" evidence="7">
    <location>
        <begin position="208"/>
        <end position="242"/>
    </location>
</feature>
<dbReference type="InterPro" id="IPR002885">
    <property type="entry name" value="PPR_rpt"/>
</dbReference>
<dbReference type="Pfam" id="PF13041">
    <property type="entry name" value="PPR_2"/>
    <property type="match status" value="2"/>
</dbReference>
<comment type="caution">
    <text evidence="9">The sequence shown here is derived from an EMBL/GenBank/DDBJ whole genome shotgun (WGS) entry which is preliminary data.</text>
</comment>
<feature type="repeat" description="PPR" evidence="7">
    <location>
        <begin position="85"/>
        <end position="119"/>
    </location>
</feature>
<feature type="transmembrane region" description="Helical" evidence="8">
    <location>
        <begin position="423"/>
        <end position="441"/>
    </location>
</feature>
<evidence type="ECO:0000256" key="7">
    <source>
        <dbReference type="PROSITE-ProRule" id="PRU00708"/>
    </source>
</evidence>
<dbReference type="GO" id="GO:0016020">
    <property type="term" value="C:membrane"/>
    <property type="evidence" value="ECO:0007669"/>
    <property type="project" value="UniProtKB-SubCell"/>
</dbReference>
<dbReference type="EMBL" id="SDAM02007045">
    <property type="protein sequence ID" value="KAH6819796.1"/>
    <property type="molecule type" value="Genomic_DNA"/>
</dbReference>
<sequence>MGVLPKIETWNCMFSLFLRSDEIGIVWGLYGKIIRLGISSNVFTLNMMINLLSKEGNLKKAEELGDFNCAYTILLRMNAKDIEPDSYACGSLMGWMCKCGKIGEASELLREMEENGAGEVEKAFRLHGEMVSKGIEPTLVTYTSLIHLLVNLKRMKDADALLAMVLGKGVMLDLVMFSTLIDGYCDNVNFECALSLLKEMERIKINPDTVTYNTIMQGYCGVGKVEEAHFFLGVMSKRGGLCEVGEGNHAEAFLKEMVYKGITPDDSTYISLIKGCTRACKENVPGFPSSLEVEFKLLTPAPLSVKKISPECSLEMAEYYEDHLVLKLKQETSMGTFLGHLVPGLALASLGLWHLANTLRVYFLKGSGKFTLRFWYPLRCPLWILEHLELILVLSFSLFSILIQILDIQHLHFFFKLDSAEHATMFFQLVIFTSFTLFSELSHLSENVLGVSCVLVASIFGQELFLLHYHSTDHVGLEGHYHWLMQLIVCVSFLAALYATAAPSSFPAALILSISVVFQGCWFINMGFMLWVPDFVPQGCTAQPMHHSNSMMHGAVVCETDEADSRARALANLQFCWILSSILVFMAAICIAFGRQATGRRQSLDYEQLASPGAHDTLATVGLKQIQL</sequence>
<feature type="repeat" description="PPR" evidence="7">
    <location>
        <begin position="173"/>
        <end position="207"/>
    </location>
</feature>
<dbReference type="AlphaFoldDB" id="A0AAD4IR70"/>
<dbReference type="PANTHER" id="PTHR46285:SF13">
    <property type="entry name" value="OS02G0167775 PROTEIN"/>
    <property type="match status" value="1"/>
</dbReference>
<dbReference type="NCBIfam" id="TIGR00756">
    <property type="entry name" value="PPR"/>
    <property type="match status" value="3"/>
</dbReference>
<evidence type="ECO:0000256" key="3">
    <source>
        <dbReference type="ARBA" id="ARBA00022692"/>
    </source>
</evidence>
<evidence type="ECO:0000256" key="2">
    <source>
        <dbReference type="ARBA" id="ARBA00006948"/>
    </source>
</evidence>
<dbReference type="Pfam" id="PF01535">
    <property type="entry name" value="PPR"/>
    <property type="match status" value="2"/>
</dbReference>